<dbReference type="CDD" id="cd08474">
    <property type="entry name" value="PBP2_CrgA_like_5"/>
    <property type="match status" value="1"/>
</dbReference>
<feature type="domain" description="LysR substrate-binding" evidence="2">
    <location>
        <begin position="2"/>
        <end position="202"/>
    </location>
</feature>
<evidence type="ECO:0000259" key="2">
    <source>
        <dbReference type="Pfam" id="PF03466"/>
    </source>
</evidence>
<dbReference type="GO" id="GO:0006351">
    <property type="term" value="P:DNA-templated transcription"/>
    <property type="evidence" value="ECO:0007669"/>
    <property type="project" value="TreeGrafter"/>
</dbReference>
<dbReference type="PANTHER" id="PTHR30537:SF1">
    <property type="entry name" value="HTH-TYPE TRANSCRIPTIONAL REGULATOR PGRR"/>
    <property type="match status" value="1"/>
</dbReference>
<protein>
    <submittedName>
        <fullName evidence="3">LysR family transcriptional regulator</fullName>
    </submittedName>
</protein>
<dbReference type="FunFam" id="3.40.190.290:FF:000012">
    <property type="entry name" value="Transcriptional regulator, LysR family"/>
    <property type="match status" value="1"/>
</dbReference>
<proteinExistence type="inferred from homology"/>
<dbReference type="Gene3D" id="3.40.190.290">
    <property type="match status" value="1"/>
</dbReference>
<name>A0A158AA68_9BURK</name>
<reference evidence="3" key="1">
    <citation type="submission" date="2016-01" db="EMBL/GenBank/DDBJ databases">
        <authorList>
            <person name="Peeters C."/>
        </authorList>
    </citation>
    <scope>NUCLEOTIDE SEQUENCE</scope>
    <source>
        <strain evidence="3">LMG 29321</strain>
    </source>
</reference>
<dbReference type="GO" id="GO:0003700">
    <property type="term" value="F:DNA-binding transcription factor activity"/>
    <property type="evidence" value="ECO:0007669"/>
    <property type="project" value="TreeGrafter"/>
</dbReference>
<dbReference type="Proteomes" id="UP000071859">
    <property type="component" value="Unassembled WGS sequence"/>
</dbReference>
<dbReference type="InterPro" id="IPR058163">
    <property type="entry name" value="LysR-type_TF_proteobact-type"/>
</dbReference>
<gene>
    <name evidence="3" type="ORF">AWB78_01384</name>
</gene>
<dbReference type="PANTHER" id="PTHR30537">
    <property type="entry name" value="HTH-TYPE TRANSCRIPTIONAL REGULATOR"/>
    <property type="match status" value="1"/>
</dbReference>
<sequence length="211" mass="23918">MGTIRITASENAADTVLWPKLAKFLPNHPEINVEVTIENRFTDIIAERYDMGIRLGDEVARDMTAVRIGSDIRIVIVGAPRYLSRHAPPKRPQDLANHACINLRLMSHGELYAWELRKGKQRLDVRVEGQLVFNGTRQILNATLAGFGLGYVPEDMARPYLAKGQLKQVLEDWCPAFPGYHLYYSSRQQSSRAMSLLIEALRYLPSGEQIR</sequence>
<dbReference type="AlphaFoldDB" id="A0A158AA68"/>
<dbReference type="Pfam" id="PF03466">
    <property type="entry name" value="LysR_substrate"/>
    <property type="match status" value="1"/>
</dbReference>
<dbReference type="EMBL" id="FCOX02000004">
    <property type="protein sequence ID" value="SAK53987.1"/>
    <property type="molecule type" value="Genomic_DNA"/>
</dbReference>
<organism evidence="3 4">
    <name type="scientific">Caballeronia calidae</name>
    <dbReference type="NCBI Taxonomy" id="1777139"/>
    <lineage>
        <taxon>Bacteria</taxon>
        <taxon>Pseudomonadati</taxon>
        <taxon>Pseudomonadota</taxon>
        <taxon>Betaproteobacteria</taxon>
        <taxon>Burkholderiales</taxon>
        <taxon>Burkholderiaceae</taxon>
        <taxon>Caballeronia</taxon>
    </lineage>
</organism>
<accession>A0A158AA68</accession>
<comment type="similarity">
    <text evidence="1">Belongs to the LysR transcriptional regulatory family.</text>
</comment>
<dbReference type="SUPFAM" id="SSF53850">
    <property type="entry name" value="Periplasmic binding protein-like II"/>
    <property type="match status" value="1"/>
</dbReference>
<comment type="caution">
    <text evidence="3">The sequence shown here is derived from an EMBL/GenBank/DDBJ whole genome shotgun (WGS) entry which is preliminary data.</text>
</comment>
<evidence type="ECO:0000313" key="3">
    <source>
        <dbReference type="EMBL" id="SAK53987.1"/>
    </source>
</evidence>
<evidence type="ECO:0000313" key="4">
    <source>
        <dbReference type="Proteomes" id="UP000071859"/>
    </source>
</evidence>
<dbReference type="GO" id="GO:0043565">
    <property type="term" value="F:sequence-specific DNA binding"/>
    <property type="evidence" value="ECO:0007669"/>
    <property type="project" value="TreeGrafter"/>
</dbReference>
<evidence type="ECO:0000256" key="1">
    <source>
        <dbReference type="ARBA" id="ARBA00009437"/>
    </source>
</evidence>
<dbReference type="InterPro" id="IPR005119">
    <property type="entry name" value="LysR_subst-bd"/>
</dbReference>
<keyword evidence="4" id="KW-1185">Reference proteome</keyword>